<reference evidence="1" key="1">
    <citation type="submission" date="2020-07" db="EMBL/GenBank/DDBJ databases">
        <title>Genomic analysis of a strain of Sedimentibacter Hydroxybenzoicus DSM7310.</title>
        <authorList>
            <person name="Ma S."/>
        </authorList>
    </citation>
    <scope>NUCLEOTIDE SEQUENCE</scope>
    <source>
        <strain evidence="1">DSM 7310</strain>
    </source>
</reference>
<evidence type="ECO:0000313" key="1">
    <source>
        <dbReference type="EMBL" id="NYB73869.1"/>
    </source>
</evidence>
<name>A0A974GVY0_SEDHY</name>
<dbReference type="EMBL" id="JACBNQ010000005">
    <property type="protein sequence ID" value="NYB73869.1"/>
    <property type="molecule type" value="Genomic_DNA"/>
</dbReference>
<dbReference type="AlphaFoldDB" id="A0A974GVY0"/>
<dbReference type="Proteomes" id="UP000611629">
    <property type="component" value="Unassembled WGS sequence"/>
</dbReference>
<protein>
    <submittedName>
        <fullName evidence="1">Uncharacterized protein</fullName>
    </submittedName>
</protein>
<dbReference type="RefSeq" id="WP_179237563.1">
    <property type="nucleotide sequence ID" value="NZ_JACBNQ010000005.1"/>
</dbReference>
<organism evidence="1 2">
    <name type="scientific">Sedimentibacter hydroxybenzoicus DSM 7310</name>
    <dbReference type="NCBI Taxonomy" id="1123245"/>
    <lineage>
        <taxon>Bacteria</taxon>
        <taxon>Bacillati</taxon>
        <taxon>Bacillota</taxon>
        <taxon>Tissierellia</taxon>
        <taxon>Sedimentibacter</taxon>
    </lineage>
</organism>
<gene>
    <name evidence="1" type="ORF">HZF24_06915</name>
</gene>
<accession>A0A974GVY0</accession>
<proteinExistence type="predicted"/>
<evidence type="ECO:0000313" key="2">
    <source>
        <dbReference type="Proteomes" id="UP000611629"/>
    </source>
</evidence>
<sequence length="148" mass="17829">MKKDHIRDYATEAFRYYAFMGKPHKEDLEKKYYQEALEEYERRRRLGGTGISKPTEQAVMYAEGILRQKQAELWDVLAVEKTLAQLHIWERQAVEIVYFERPHRELEKNDISMRVQKAVIHIPASERSVYYYLKKARDIFAFERGLRK</sequence>
<keyword evidence="2" id="KW-1185">Reference proteome</keyword>
<comment type="caution">
    <text evidence="1">The sequence shown here is derived from an EMBL/GenBank/DDBJ whole genome shotgun (WGS) entry which is preliminary data.</text>
</comment>